<feature type="transmembrane region" description="Helical" evidence="1">
    <location>
        <begin position="12"/>
        <end position="34"/>
    </location>
</feature>
<dbReference type="InParanoid" id="A0A146GDS0"/>
<organism evidence="2 3">
    <name type="scientific">Terrimicrobium sacchariphilum</name>
    <dbReference type="NCBI Taxonomy" id="690879"/>
    <lineage>
        <taxon>Bacteria</taxon>
        <taxon>Pseudomonadati</taxon>
        <taxon>Verrucomicrobiota</taxon>
        <taxon>Terrimicrobiia</taxon>
        <taxon>Terrimicrobiales</taxon>
        <taxon>Terrimicrobiaceae</taxon>
        <taxon>Terrimicrobium</taxon>
    </lineage>
</organism>
<dbReference type="Proteomes" id="UP000076023">
    <property type="component" value="Unassembled WGS sequence"/>
</dbReference>
<proteinExistence type="predicted"/>
<dbReference type="RefSeq" id="WP_075081285.1">
    <property type="nucleotide sequence ID" value="NZ_BDCO01000003.1"/>
</dbReference>
<dbReference type="SUPFAM" id="SSF54523">
    <property type="entry name" value="Pili subunits"/>
    <property type="match status" value="1"/>
</dbReference>
<comment type="caution">
    <text evidence="2">The sequence shown here is derived from an EMBL/GenBank/DDBJ whole genome shotgun (WGS) entry which is preliminary data.</text>
</comment>
<gene>
    <name evidence="2" type="ORF">TSACC_3547</name>
</gene>
<accession>A0A146GDS0</accession>
<protein>
    <submittedName>
        <fullName evidence="2">Prepilin-type N-terminal cleavage/methylation domain-containing protein</fullName>
    </submittedName>
</protein>
<keyword evidence="1" id="KW-0812">Transmembrane</keyword>
<reference evidence="3" key="1">
    <citation type="journal article" date="2017" name="Genome Announc.">
        <title>Draft Genome Sequence of Terrimicrobium sacchariphilum NM-5T, a Facultative Anaerobic Soil Bacterium of the Class Spartobacteria.</title>
        <authorList>
            <person name="Qiu Y.L."/>
            <person name="Tourlousse D.M."/>
            <person name="Matsuura N."/>
            <person name="Ohashi A."/>
            <person name="Sekiguchi Y."/>
        </authorList>
    </citation>
    <scope>NUCLEOTIDE SEQUENCE [LARGE SCALE GENOMIC DNA]</scope>
    <source>
        <strain evidence="3">NM-5</strain>
    </source>
</reference>
<keyword evidence="1" id="KW-1133">Transmembrane helix</keyword>
<dbReference type="OrthoDB" id="5349145at2"/>
<dbReference type="STRING" id="690879.TSACC_3547"/>
<dbReference type="Pfam" id="PF07963">
    <property type="entry name" value="N_methyl"/>
    <property type="match status" value="1"/>
</dbReference>
<evidence type="ECO:0000313" key="2">
    <source>
        <dbReference type="EMBL" id="GAT35481.1"/>
    </source>
</evidence>
<evidence type="ECO:0000256" key="1">
    <source>
        <dbReference type="SAM" id="Phobius"/>
    </source>
</evidence>
<dbReference type="InterPro" id="IPR012902">
    <property type="entry name" value="N_methyl_site"/>
</dbReference>
<keyword evidence="1" id="KW-0472">Membrane</keyword>
<evidence type="ECO:0000313" key="3">
    <source>
        <dbReference type="Proteomes" id="UP000076023"/>
    </source>
</evidence>
<dbReference type="Gene3D" id="3.30.700.10">
    <property type="entry name" value="Glycoprotein, Type 4 Pilin"/>
    <property type="match status" value="1"/>
</dbReference>
<name>A0A146GDS0_TERSA</name>
<dbReference type="EMBL" id="BDCO01000003">
    <property type="protein sequence ID" value="GAT35481.1"/>
    <property type="molecule type" value="Genomic_DNA"/>
</dbReference>
<keyword evidence="3" id="KW-1185">Reference proteome</keyword>
<sequence length="214" mass="22431">MSCPTIASKAFSLVELLCVIAVIAILTTVSIPALRGRANDMNAGLHVAGGVMEFARQYAISQNTYVWVAVRSSTSGEDGRIAVIASKDGTDLLSWSSASTDVASSTDLELVGPVRTLPRVRVVDAATASIPSMPAVSGAVKMAEVDFQVGSGSGSQNFNRAVQFTPTGEARVTSGVVDRYIDMALLPHQAALTDPNQAVIRIFGLTGKSVVYRN</sequence>
<dbReference type="AlphaFoldDB" id="A0A146GDS0"/>
<dbReference type="NCBIfam" id="TIGR02532">
    <property type="entry name" value="IV_pilin_GFxxxE"/>
    <property type="match status" value="1"/>
</dbReference>
<dbReference type="InterPro" id="IPR045584">
    <property type="entry name" value="Pilin-like"/>
</dbReference>